<dbReference type="InterPro" id="IPR001867">
    <property type="entry name" value="OmpR/PhoB-type_DNA-bd"/>
</dbReference>
<dbReference type="Gene3D" id="1.10.10.10">
    <property type="entry name" value="Winged helix-like DNA-binding domain superfamily/Winged helix DNA-binding domain"/>
    <property type="match status" value="1"/>
</dbReference>
<accession>A0ABN5W6W1</accession>
<dbReference type="InterPro" id="IPR016032">
    <property type="entry name" value="Sig_transdc_resp-reg_C-effctor"/>
</dbReference>
<dbReference type="PROSITE" id="PS50110">
    <property type="entry name" value="RESPONSE_REGULATORY"/>
    <property type="match status" value="1"/>
</dbReference>
<feature type="domain" description="OmpR/PhoB-type" evidence="5">
    <location>
        <begin position="146"/>
        <end position="244"/>
    </location>
</feature>
<sequence>MSLAAFRVICEPGDMMAQADAISILLVEDDEAARANIATILSDAGMVVEQAIDGATGLNRAGGGSHDVIILDRMLPHLSGIDIVTRLRVAGVGAPVLMLSALGRSEHRVEGLESGVDDYLAKPFEPDELVARVRALWRRASRRSHEPVLLFGDLECHVKARTAFRQGKHLPLSPKEFELFRYLMEHAGEVVTREMLLRQVWKLSFDPQTNVVDVNVGRLRRKLEDGIDGPVLETVWGTGYRLIAAAGAGASSA</sequence>
<dbReference type="SUPFAM" id="SSF52172">
    <property type="entry name" value="CheY-like"/>
    <property type="match status" value="1"/>
</dbReference>
<dbReference type="GO" id="GO:0003677">
    <property type="term" value="F:DNA binding"/>
    <property type="evidence" value="ECO:0007669"/>
    <property type="project" value="UniProtKB-KW"/>
</dbReference>
<dbReference type="SMART" id="SM00448">
    <property type="entry name" value="REC"/>
    <property type="match status" value="1"/>
</dbReference>
<dbReference type="InterPro" id="IPR039420">
    <property type="entry name" value="WalR-like"/>
</dbReference>
<dbReference type="Gene3D" id="3.40.50.2300">
    <property type="match status" value="1"/>
</dbReference>
<evidence type="ECO:0000313" key="6">
    <source>
        <dbReference type="EMBL" id="BBF67988.1"/>
    </source>
</evidence>
<keyword evidence="7" id="KW-1185">Reference proteome</keyword>
<keyword evidence="2" id="KW-0597">Phosphoprotein</keyword>
<dbReference type="PANTHER" id="PTHR48111:SF76">
    <property type="entry name" value="TWO-COMPONENT RESPONSE REGULATOR"/>
    <property type="match status" value="1"/>
</dbReference>
<evidence type="ECO:0000256" key="3">
    <source>
        <dbReference type="PROSITE-ProRule" id="PRU01091"/>
    </source>
</evidence>
<organism evidence="6 7">
    <name type="scientific">Sphingomonas bisphenolicum</name>
    <dbReference type="NCBI Taxonomy" id="296544"/>
    <lineage>
        <taxon>Bacteria</taxon>
        <taxon>Pseudomonadati</taxon>
        <taxon>Pseudomonadota</taxon>
        <taxon>Alphaproteobacteria</taxon>
        <taxon>Sphingomonadales</taxon>
        <taxon>Sphingomonadaceae</taxon>
        <taxon>Sphingomonas</taxon>
    </lineage>
</organism>
<dbReference type="InterPro" id="IPR011006">
    <property type="entry name" value="CheY-like_superfamily"/>
</dbReference>
<feature type="domain" description="Response regulatory" evidence="4">
    <location>
        <begin position="23"/>
        <end position="137"/>
    </location>
</feature>
<feature type="modified residue" description="4-aspartylphosphate" evidence="2">
    <location>
        <position position="72"/>
    </location>
</feature>
<gene>
    <name evidence="6" type="ORF">SBA_ch1_01880</name>
</gene>
<dbReference type="InterPro" id="IPR036388">
    <property type="entry name" value="WH-like_DNA-bd_sf"/>
</dbReference>
<proteinExistence type="predicted"/>
<evidence type="ECO:0000259" key="4">
    <source>
        <dbReference type="PROSITE" id="PS50110"/>
    </source>
</evidence>
<evidence type="ECO:0000313" key="7">
    <source>
        <dbReference type="Proteomes" id="UP001059971"/>
    </source>
</evidence>
<dbReference type="Pfam" id="PF00486">
    <property type="entry name" value="Trans_reg_C"/>
    <property type="match status" value="1"/>
</dbReference>
<dbReference type="Proteomes" id="UP001059971">
    <property type="component" value="Chromosome 1"/>
</dbReference>
<evidence type="ECO:0000256" key="1">
    <source>
        <dbReference type="ARBA" id="ARBA00023125"/>
    </source>
</evidence>
<evidence type="ECO:0000256" key="2">
    <source>
        <dbReference type="PROSITE-ProRule" id="PRU00169"/>
    </source>
</evidence>
<dbReference type="Gene3D" id="6.10.250.690">
    <property type="match status" value="1"/>
</dbReference>
<protein>
    <submittedName>
        <fullName evidence="6">DNA-binding response regulator</fullName>
    </submittedName>
</protein>
<keyword evidence="1 3" id="KW-0238">DNA-binding</keyword>
<dbReference type="SMART" id="SM00862">
    <property type="entry name" value="Trans_reg_C"/>
    <property type="match status" value="1"/>
</dbReference>
<dbReference type="CDD" id="cd00383">
    <property type="entry name" value="trans_reg_C"/>
    <property type="match status" value="1"/>
</dbReference>
<evidence type="ECO:0000259" key="5">
    <source>
        <dbReference type="PROSITE" id="PS51755"/>
    </source>
</evidence>
<feature type="DNA-binding region" description="OmpR/PhoB-type" evidence="3">
    <location>
        <begin position="146"/>
        <end position="244"/>
    </location>
</feature>
<name>A0ABN5W6W1_9SPHN</name>
<dbReference type="SUPFAM" id="SSF46894">
    <property type="entry name" value="C-terminal effector domain of the bipartite response regulators"/>
    <property type="match status" value="1"/>
</dbReference>
<dbReference type="PANTHER" id="PTHR48111">
    <property type="entry name" value="REGULATOR OF RPOS"/>
    <property type="match status" value="1"/>
</dbReference>
<dbReference type="PROSITE" id="PS51755">
    <property type="entry name" value="OMPR_PHOB"/>
    <property type="match status" value="1"/>
</dbReference>
<reference evidence="6" key="1">
    <citation type="submission" date="2018-07" db="EMBL/GenBank/DDBJ databases">
        <title>Complete genome sequence of Sphingomonas bisphenolicum strain AO1, a bisphenol A degradative bacterium isolated from Japanese farm field.</title>
        <authorList>
            <person name="Murakami M."/>
            <person name="Koh M."/>
            <person name="Koba S."/>
            <person name="Matsumura Y."/>
        </authorList>
    </citation>
    <scope>NUCLEOTIDE SEQUENCE</scope>
    <source>
        <strain evidence="6">AO1</strain>
    </source>
</reference>
<dbReference type="InterPro" id="IPR001789">
    <property type="entry name" value="Sig_transdc_resp-reg_receiver"/>
</dbReference>
<dbReference type="Pfam" id="PF00072">
    <property type="entry name" value="Response_reg"/>
    <property type="match status" value="1"/>
</dbReference>
<dbReference type="EMBL" id="AP018817">
    <property type="protein sequence ID" value="BBF67988.1"/>
    <property type="molecule type" value="Genomic_DNA"/>
</dbReference>